<gene>
    <name evidence="1" type="ORF">C486_00105</name>
</gene>
<accession>L9ZH84</accession>
<dbReference type="PATRIC" id="fig|1230459.4.peg.19"/>
<dbReference type="EMBL" id="AOIJ01000005">
    <property type="protein sequence ID" value="ELY85426.1"/>
    <property type="molecule type" value="Genomic_DNA"/>
</dbReference>
<evidence type="ECO:0000313" key="1">
    <source>
        <dbReference type="EMBL" id="ELY85426.1"/>
    </source>
</evidence>
<keyword evidence="2" id="KW-1185">Reference proteome</keyword>
<sequence length="116" mass="13398">MDGRKGNDEIEPAAWRRALEAAEIAVYFELAADHEWWLAYDSEGEYDGYDGPFHLWSTYPTGGWDHVRNTRQMMDASLENVYGEDDRDRECGIYRSRVVCLEDAPKFVQRKISDGG</sequence>
<evidence type="ECO:0000313" key="2">
    <source>
        <dbReference type="Proteomes" id="UP000011592"/>
    </source>
</evidence>
<dbReference type="AlphaFoldDB" id="L9ZH84"/>
<comment type="caution">
    <text evidence="1">The sequence shown here is derived from an EMBL/GenBank/DDBJ whole genome shotgun (WGS) entry which is preliminary data.</text>
</comment>
<protein>
    <submittedName>
        <fullName evidence="1">Uncharacterized protein</fullName>
    </submittedName>
</protein>
<reference evidence="1 2" key="1">
    <citation type="journal article" date="2014" name="PLoS Genet.">
        <title>Phylogenetically driven sequencing of extremely halophilic archaea reveals strategies for static and dynamic osmo-response.</title>
        <authorList>
            <person name="Becker E.A."/>
            <person name="Seitzer P.M."/>
            <person name="Tritt A."/>
            <person name="Larsen D."/>
            <person name="Krusor M."/>
            <person name="Yao A.I."/>
            <person name="Wu D."/>
            <person name="Madern D."/>
            <person name="Eisen J.A."/>
            <person name="Darling A.E."/>
            <person name="Facciotti M.T."/>
        </authorList>
    </citation>
    <scope>NUCLEOTIDE SEQUENCE [LARGE SCALE GENOMIC DNA]</scope>
    <source>
        <strain evidence="1 2">JCM 14663</strain>
    </source>
</reference>
<organism evidence="1 2">
    <name type="scientific">Natrinema gari JCM 14663</name>
    <dbReference type="NCBI Taxonomy" id="1230459"/>
    <lineage>
        <taxon>Archaea</taxon>
        <taxon>Methanobacteriati</taxon>
        <taxon>Methanobacteriota</taxon>
        <taxon>Stenosarchaea group</taxon>
        <taxon>Halobacteria</taxon>
        <taxon>Halobacteriales</taxon>
        <taxon>Natrialbaceae</taxon>
        <taxon>Natrinema</taxon>
    </lineage>
</organism>
<proteinExistence type="predicted"/>
<dbReference type="Proteomes" id="UP000011592">
    <property type="component" value="Unassembled WGS sequence"/>
</dbReference>
<name>L9ZH84_9EURY</name>